<dbReference type="Pfam" id="PF03544">
    <property type="entry name" value="TonB_C"/>
    <property type="match status" value="1"/>
</dbReference>
<evidence type="ECO:0000256" key="5">
    <source>
        <dbReference type="SAM" id="SignalP"/>
    </source>
</evidence>
<protein>
    <submittedName>
        <fullName evidence="7">Energy transducer TonB</fullName>
    </submittedName>
</protein>
<feature type="chain" id="PRO_5012936728" evidence="5">
    <location>
        <begin position="25"/>
        <end position="116"/>
    </location>
</feature>
<reference evidence="8" key="1">
    <citation type="submission" date="2017-01" db="EMBL/GenBank/DDBJ databases">
        <authorList>
            <person name="Wolfgang W.J."/>
            <person name="Cole J."/>
            <person name="Wroblewski D."/>
            <person name="Mcginnis J."/>
            <person name="Musser K.A."/>
        </authorList>
    </citation>
    <scope>NUCLEOTIDE SEQUENCE [LARGE SCALE GENOMIC DNA]</scope>
    <source>
        <strain evidence="8">DSM 19151</strain>
    </source>
</reference>
<dbReference type="InterPro" id="IPR037682">
    <property type="entry name" value="TonB_C"/>
</dbReference>
<dbReference type="SUPFAM" id="SSF74653">
    <property type="entry name" value="TolA/TonB C-terminal domain"/>
    <property type="match status" value="1"/>
</dbReference>
<gene>
    <name evidence="7" type="ORF">BWD09_00120</name>
</gene>
<dbReference type="Gene3D" id="3.30.1150.10">
    <property type="match status" value="1"/>
</dbReference>
<dbReference type="GeneID" id="94580708"/>
<name>A0A1X3DGQ8_9NEIS</name>
<keyword evidence="3" id="KW-1133">Transmembrane helix</keyword>
<organism evidence="7 8">
    <name type="scientific">Neisseria dentiae</name>
    <dbReference type="NCBI Taxonomy" id="194197"/>
    <lineage>
        <taxon>Bacteria</taxon>
        <taxon>Pseudomonadati</taxon>
        <taxon>Pseudomonadota</taxon>
        <taxon>Betaproteobacteria</taxon>
        <taxon>Neisseriales</taxon>
        <taxon>Neisseriaceae</taxon>
        <taxon>Neisseria</taxon>
    </lineage>
</organism>
<dbReference type="Proteomes" id="UP000193118">
    <property type="component" value="Unassembled WGS sequence"/>
</dbReference>
<dbReference type="RefSeq" id="WP_085364918.1">
    <property type="nucleotide sequence ID" value="NZ_CAUJPZ010000009.1"/>
</dbReference>
<evidence type="ECO:0000256" key="1">
    <source>
        <dbReference type="ARBA" id="ARBA00004167"/>
    </source>
</evidence>
<dbReference type="NCBIfam" id="TIGR01352">
    <property type="entry name" value="tonB_Cterm"/>
    <property type="match status" value="1"/>
</dbReference>
<evidence type="ECO:0000259" key="6">
    <source>
        <dbReference type="PROSITE" id="PS52015"/>
    </source>
</evidence>
<feature type="domain" description="TonB C-terminal" evidence="6">
    <location>
        <begin position="16"/>
        <end position="110"/>
    </location>
</feature>
<evidence type="ECO:0000313" key="7">
    <source>
        <dbReference type="EMBL" id="OSI18912.1"/>
    </source>
</evidence>
<keyword evidence="5" id="KW-0732">Signal</keyword>
<comment type="subcellular location">
    <subcellularLocation>
        <location evidence="1">Membrane</location>
        <topology evidence="1">Single-pass membrane protein</topology>
    </subcellularLocation>
</comment>
<comment type="caution">
    <text evidence="7">The sequence shown here is derived from an EMBL/GenBank/DDBJ whole genome shotgun (WGS) entry which is preliminary data.</text>
</comment>
<keyword evidence="4" id="KW-0472">Membrane</keyword>
<evidence type="ECO:0000256" key="4">
    <source>
        <dbReference type="ARBA" id="ARBA00023136"/>
    </source>
</evidence>
<dbReference type="GO" id="GO:0055085">
    <property type="term" value="P:transmembrane transport"/>
    <property type="evidence" value="ECO:0007669"/>
    <property type="project" value="InterPro"/>
</dbReference>
<proteinExistence type="predicted"/>
<dbReference type="GO" id="GO:0016020">
    <property type="term" value="C:membrane"/>
    <property type="evidence" value="ECO:0007669"/>
    <property type="project" value="UniProtKB-SubCell"/>
</dbReference>
<keyword evidence="2" id="KW-0812">Transmembrane</keyword>
<dbReference type="EMBL" id="MTBO01000001">
    <property type="protein sequence ID" value="OSI18912.1"/>
    <property type="molecule type" value="Genomic_DNA"/>
</dbReference>
<dbReference type="STRING" id="194197.BWD09_00120"/>
<accession>A0A1X3DGQ8</accession>
<dbReference type="InterPro" id="IPR006260">
    <property type="entry name" value="TonB/TolA_C"/>
</dbReference>
<dbReference type="AlphaFoldDB" id="A0A1X3DGQ8"/>
<evidence type="ECO:0000256" key="2">
    <source>
        <dbReference type="ARBA" id="ARBA00022692"/>
    </source>
</evidence>
<feature type="signal peptide" evidence="5">
    <location>
        <begin position="1"/>
        <end position="24"/>
    </location>
</feature>
<sequence>MKIQRALSTVAAFAMLAGAQAAFAQGVTFHHKASDAAAPISGNLAMRITINAEGNVSDARVVRSSGSASIDAAAVDWMETQYLRPATMNGDSIDLSVIKEINFSKNAPVQHAGLTK</sequence>
<dbReference type="PROSITE" id="PS52015">
    <property type="entry name" value="TONB_CTD"/>
    <property type="match status" value="1"/>
</dbReference>
<evidence type="ECO:0000256" key="3">
    <source>
        <dbReference type="ARBA" id="ARBA00022989"/>
    </source>
</evidence>
<evidence type="ECO:0000313" key="8">
    <source>
        <dbReference type="Proteomes" id="UP000193118"/>
    </source>
</evidence>
<dbReference type="OrthoDB" id="8606209at2"/>
<keyword evidence="8" id="KW-1185">Reference proteome</keyword>